<dbReference type="OrthoDB" id="64893at2759"/>
<gene>
    <name evidence="4" type="ORF">AFUS01_LOCUS13067</name>
</gene>
<feature type="chain" id="PRO_5035214218" description="Chitin-binding type-4 domain-containing protein" evidence="2">
    <location>
        <begin position="21"/>
        <end position="289"/>
    </location>
</feature>
<comment type="caution">
    <text evidence="4">The sequence shown here is derived from an EMBL/GenBank/DDBJ whole genome shotgun (WGS) entry which is preliminary data.</text>
</comment>
<accession>A0A8J2JXZ6</accession>
<dbReference type="PANTHER" id="PTHR21113:SF4">
    <property type="entry name" value="CHITIN-BINDING TYPE-4 DOMAIN-CONTAINING PROTEIN"/>
    <property type="match status" value="1"/>
</dbReference>
<name>A0A8J2JXZ6_9HEXA</name>
<keyword evidence="5" id="KW-1185">Reference proteome</keyword>
<sequence length="289" mass="31915">MVRNIFLTLVGLVLVSYVSGHGRLMDPPNRSTIWRFPEFKEFNPPQNYNDNELNCGGAGTQHGQNGGKCGECGDAYHIPRPRANELGGFYYRDIIVRNYQAGQTIEIHVHLTASHMGYFEFRLCPMDNKGPGSMETQECLDQNLLQLEDGSTQFPIPAVSGHYYPKVKLPSNLTCEHCVLQWHYRAGNNWGYCDDGRGAVGCGPQETFRACKIPKTQKDNPGGARSRGSGHPGLTQICRRQGIALGAKESGAIYTEVEADDIGLHPGQNSADTAQNDSEPEVWVTRGEE</sequence>
<dbReference type="PANTHER" id="PTHR21113">
    <property type="entry name" value="AGAP001705-PA"/>
    <property type="match status" value="1"/>
</dbReference>
<evidence type="ECO:0000313" key="5">
    <source>
        <dbReference type="Proteomes" id="UP000708208"/>
    </source>
</evidence>
<feature type="domain" description="Chitin-binding type-4" evidence="3">
    <location>
        <begin position="21"/>
        <end position="211"/>
    </location>
</feature>
<proteinExistence type="predicted"/>
<dbReference type="EMBL" id="CAJVCH010104927">
    <property type="protein sequence ID" value="CAG7724020.1"/>
    <property type="molecule type" value="Genomic_DNA"/>
</dbReference>
<dbReference type="InterPro" id="IPR004302">
    <property type="entry name" value="Cellulose/chitin-bd_N"/>
</dbReference>
<feature type="region of interest" description="Disordered" evidence="1">
    <location>
        <begin position="214"/>
        <end position="234"/>
    </location>
</feature>
<feature type="signal peptide" evidence="2">
    <location>
        <begin position="1"/>
        <end position="20"/>
    </location>
</feature>
<organism evidence="4 5">
    <name type="scientific">Allacma fusca</name>
    <dbReference type="NCBI Taxonomy" id="39272"/>
    <lineage>
        <taxon>Eukaryota</taxon>
        <taxon>Metazoa</taxon>
        <taxon>Ecdysozoa</taxon>
        <taxon>Arthropoda</taxon>
        <taxon>Hexapoda</taxon>
        <taxon>Collembola</taxon>
        <taxon>Symphypleona</taxon>
        <taxon>Sminthuridae</taxon>
        <taxon>Allacma</taxon>
    </lineage>
</organism>
<feature type="compositionally biased region" description="Polar residues" evidence="1">
    <location>
        <begin position="267"/>
        <end position="277"/>
    </location>
</feature>
<dbReference type="AlphaFoldDB" id="A0A8J2JXZ6"/>
<keyword evidence="2" id="KW-0732">Signal</keyword>
<reference evidence="4" key="1">
    <citation type="submission" date="2021-06" db="EMBL/GenBank/DDBJ databases">
        <authorList>
            <person name="Hodson N. C."/>
            <person name="Mongue J. A."/>
            <person name="Jaron S. K."/>
        </authorList>
    </citation>
    <scope>NUCLEOTIDE SEQUENCE</scope>
</reference>
<evidence type="ECO:0000256" key="1">
    <source>
        <dbReference type="SAM" id="MobiDB-lite"/>
    </source>
</evidence>
<protein>
    <recommendedName>
        <fullName evidence="3">Chitin-binding type-4 domain-containing protein</fullName>
    </recommendedName>
</protein>
<dbReference type="Proteomes" id="UP000708208">
    <property type="component" value="Unassembled WGS sequence"/>
</dbReference>
<evidence type="ECO:0000259" key="3">
    <source>
        <dbReference type="Pfam" id="PF03067"/>
    </source>
</evidence>
<dbReference type="Pfam" id="PF03067">
    <property type="entry name" value="LPMO_10"/>
    <property type="match status" value="1"/>
</dbReference>
<evidence type="ECO:0000256" key="2">
    <source>
        <dbReference type="SAM" id="SignalP"/>
    </source>
</evidence>
<evidence type="ECO:0000313" key="4">
    <source>
        <dbReference type="EMBL" id="CAG7724020.1"/>
    </source>
</evidence>
<feature type="region of interest" description="Disordered" evidence="1">
    <location>
        <begin position="258"/>
        <end position="289"/>
    </location>
</feature>